<comment type="caution">
    <text evidence="1">The sequence shown here is derived from an EMBL/GenBank/DDBJ whole genome shotgun (WGS) entry which is preliminary data.</text>
</comment>
<evidence type="ECO:0000313" key="2">
    <source>
        <dbReference type="EMBL" id="CAF1595929.1"/>
    </source>
</evidence>
<accession>A0A815HAF4</accession>
<dbReference type="EMBL" id="CAJNOM010001164">
    <property type="protein sequence ID" value="CAF1595929.1"/>
    <property type="molecule type" value="Genomic_DNA"/>
</dbReference>
<gene>
    <name evidence="1" type="ORF">BJG266_LOCUS34842</name>
    <name evidence="2" type="ORF">QVE165_LOCUS51895</name>
</gene>
<dbReference type="Proteomes" id="UP000663877">
    <property type="component" value="Unassembled WGS sequence"/>
</dbReference>
<evidence type="ECO:0000313" key="1">
    <source>
        <dbReference type="EMBL" id="CAF1348893.1"/>
    </source>
</evidence>
<protein>
    <submittedName>
        <fullName evidence="1">Uncharacterized protein</fullName>
    </submittedName>
</protein>
<evidence type="ECO:0000313" key="3">
    <source>
        <dbReference type="Proteomes" id="UP000663832"/>
    </source>
</evidence>
<name>A0A815HAF4_9BILA</name>
<proteinExistence type="predicted"/>
<keyword evidence="3" id="KW-1185">Reference proteome</keyword>
<dbReference type="Proteomes" id="UP000663832">
    <property type="component" value="Unassembled WGS sequence"/>
</dbReference>
<reference evidence="1" key="1">
    <citation type="submission" date="2021-02" db="EMBL/GenBank/DDBJ databases">
        <authorList>
            <person name="Nowell W R."/>
        </authorList>
    </citation>
    <scope>NUCLEOTIDE SEQUENCE</scope>
</reference>
<organism evidence="1 4">
    <name type="scientific">Adineta steineri</name>
    <dbReference type="NCBI Taxonomy" id="433720"/>
    <lineage>
        <taxon>Eukaryota</taxon>
        <taxon>Metazoa</taxon>
        <taxon>Spiralia</taxon>
        <taxon>Gnathifera</taxon>
        <taxon>Rotifera</taxon>
        <taxon>Eurotatoria</taxon>
        <taxon>Bdelloidea</taxon>
        <taxon>Adinetida</taxon>
        <taxon>Adinetidae</taxon>
        <taxon>Adineta</taxon>
    </lineage>
</organism>
<dbReference type="AlphaFoldDB" id="A0A815HAF4"/>
<evidence type="ECO:0000313" key="4">
    <source>
        <dbReference type="Proteomes" id="UP000663877"/>
    </source>
</evidence>
<dbReference type="EMBL" id="CAJNOI010000811">
    <property type="protein sequence ID" value="CAF1348893.1"/>
    <property type="molecule type" value="Genomic_DNA"/>
</dbReference>
<sequence length="79" mass="9138">MSGLPPLPPTTTTTHHSTAAAFQARYNLLIDEIDNLIRQLMNGPYRRPRRRISFQWTTNDEPHFIYTVTLIINEISNIS</sequence>